<dbReference type="Proteomes" id="UP000199297">
    <property type="component" value="Unassembled WGS sequence"/>
</dbReference>
<dbReference type="SUPFAM" id="SSF54909">
    <property type="entry name" value="Dimeric alpha+beta barrel"/>
    <property type="match status" value="1"/>
</dbReference>
<dbReference type="PRINTS" id="PR00033">
    <property type="entry name" value="HTHASNC"/>
</dbReference>
<gene>
    <name evidence="5" type="ORF">SAMN05216262_1115</name>
</gene>
<keyword evidence="1" id="KW-0805">Transcription regulation</keyword>
<dbReference type="SMART" id="SM00344">
    <property type="entry name" value="HTH_ASNC"/>
    <property type="match status" value="1"/>
</dbReference>
<dbReference type="InterPro" id="IPR036390">
    <property type="entry name" value="WH_DNA-bd_sf"/>
</dbReference>
<evidence type="ECO:0000313" key="5">
    <source>
        <dbReference type="EMBL" id="SEL43878.1"/>
    </source>
</evidence>
<organism evidence="5 6">
    <name type="scientific">Colwellia chukchiensis</name>
    <dbReference type="NCBI Taxonomy" id="641665"/>
    <lineage>
        <taxon>Bacteria</taxon>
        <taxon>Pseudomonadati</taxon>
        <taxon>Pseudomonadota</taxon>
        <taxon>Gammaproteobacteria</taxon>
        <taxon>Alteromonadales</taxon>
        <taxon>Colwelliaceae</taxon>
        <taxon>Colwellia</taxon>
    </lineage>
</organism>
<keyword evidence="3" id="KW-0804">Transcription</keyword>
<dbReference type="OrthoDB" id="166264at2"/>
<feature type="domain" description="HTH asnC-type" evidence="4">
    <location>
        <begin position="2"/>
        <end position="63"/>
    </location>
</feature>
<sequence>MLSKIDRLILNELQQDASQSSAELAAKIGSSQTVCWRRMQKLESDGYIKKRVALLAPEKLGLGTIVFAHIKLNAHGRANLDLFSKEIQNINRVVECYCLMGEQDFYAKVLVKDVYDYERLFFDKLSKIPGVAEVKSTMALSHIKNTTEIPIE</sequence>
<dbReference type="InterPro" id="IPR019887">
    <property type="entry name" value="Tscrpt_reg_AsnC/Lrp_C"/>
</dbReference>
<evidence type="ECO:0000256" key="1">
    <source>
        <dbReference type="ARBA" id="ARBA00023015"/>
    </source>
</evidence>
<dbReference type="PANTHER" id="PTHR30154:SF17">
    <property type="entry name" value="DNA-BINDING TRANSCRIPTIONAL ACTIVATOR DECR"/>
    <property type="match status" value="1"/>
</dbReference>
<dbReference type="InterPro" id="IPR011008">
    <property type="entry name" value="Dimeric_a/b-barrel"/>
</dbReference>
<evidence type="ECO:0000313" key="6">
    <source>
        <dbReference type="Proteomes" id="UP000199297"/>
    </source>
</evidence>
<keyword evidence="2" id="KW-0238">DNA-binding</keyword>
<dbReference type="Pfam" id="PF13412">
    <property type="entry name" value="HTH_24"/>
    <property type="match status" value="1"/>
</dbReference>
<dbReference type="EMBL" id="FOBI01000011">
    <property type="protein sequence ID" value="SEL43878.1"/>
    <property type="molecule type" value="Genomic_DNA"/>
</dbReference>
<dbReference type="PANTHER" id="PTHR30154">
    <property type="entry name" value="LEUCINE-RESPONSIVE REGULATORY PROTEIN"/>
    <property type="match status" value="1"/>
</dbReference>
<dbReference type="STRING" id="641665.GCA_002104455_00940"/>
<dbReference type="InterPro" id="IPR019888">
    <property type="entry name" value="Tscrpt_reg_AsnC-like"/>
</dbReference>
<keyword evidence="6" id="KW-1185">Reference proteome</keyword>
<evidence type="ECO:0000256" key="3">
    <source>
        <dbReference type="ARBA" id="ARBA00023163"/>
    </source>
</evidence>
<accession>A0A1H7Q834</accession>
<evidence type="ECO:0000259" key="4">
    <source>
        <dbReference type="PROSITE" id="PS50956"/>
    </source>
</evidence>
<protein>
    <submittedName>
        <fullName evidence="5">Transcriptional regulator, AsnC family</fullName>
    </submittedName>
</protein>
<dbReference type="Gene3D" id="1.10.10.10">
    <property type="entry name" value="Winged helix-like DNA-binding domain superfamily/Winged helix DNA-binding domain"/>
    <property type="match status" value="1"/>
</dbReference>
<dbReference type="GO" id="GO:0043565">
    <property type="term" value="F:sequence-specific DNA binding"/>
    <property type="evidence" value="ECO:0007669"/>
    <property type="project" value="InterPro"/>
</dbReference>
<dbReference type="RefSeq" id="WP_085285329.1">
    <property type="nucleotide sequence ID" value="NZ_FOBI01000011.1"/>
</dbReference>
<dbReference type="GO" id="GO:0043200">
    <property type="term" value="P:response to amino acid"/>
    <property type="evidence" value="ECO:0007669"/>
    <property type="project" value="TreeGrafter"/>
</dbReference>
<reference evidence="6" key="1">
    <citation type="submission" date="2016-10" db="EMBL/GenBank/DDBJ databases">
        <authorList>
            <person name="Varghese N."/>
            <person name="Submissions S."/>
        </authorList>
    </citation>
    <scope>NUCLEOTIDE SEQUENCE [LARGE SCALE GENOMIC DNA]</scope>
    <source>
        <strain evidence="6">CGMCC 1.9127</strain>
    </source>
</reference>
<dbReference type="InterPro" id="IPR036388">
    <property type="entry name" value="WH-like_DNA-bd_sf"/>
</dbReference>
<dbReference type="GO" id="GO:0005829">
    <property type="term" value="C:cytosol"/>
    <property type="evidence" value="ECO:0007669"/>
    <property type="project" value="TreeGrafter"/>
</dbReference>
<evidence type="ECO:0000256" key="2">
    <source>
        <dbReference type="ARBA" id="ARBA00023125"/>
    </source>
</evidence>
<dbReference type="AlphaFoldDB" id="A0A1H7Q834"/>
<dbReference type="InterPro" id="IPR000485">
    <property type="entry name" value="AsnC-type_HTH_dom"/>
</dbReference>
<proteinExistence type="predicted"/>
<name>A0A1H7Q834_9GAMM</name>
<dbReference type="PROSITE" id="PS50956">
    <property type="entry name" value="HTH_ASNC_2"/>
    <property type="match status" value="1"/>
</dbReference>
<dbReference type="Gene3D" id="3.30.70.920">
    <property type="match status" value="1"/>
</dbReference>
<dbReference type="SUPFAM" id="SSF46785">
    <property type="entry name" value="Winged helix' DNA-binding domain"/>
    <property type="match status" value="1"/>
</dbReference>
<dbReference type="Pfam" id="PF01037">
    <property type="entry name" value="AsnC_trans_reg"/>
    <property type="match status" value="1"/>
</dbReference>